<feature type="transmembrane region" description="Helical" evidence="1">
    <location>
        <begin position="61"/>
        <end position="83"/>
    </location>
</feature>
<name>A0A0S4R1R2_9ACTN</name>
<feature type="transmembrane region" description="Helical" evidence="1">
    <location>
        <begin position="25"/>
        <end position="49"/>
    </location>
</feature>
<accession>A0A0S4R1R2</accession>
<keyword evidence="1" id="KW-0812">Transmembrane</keyword>
<dbReference type="EMBL" id="FAOZ01000048">
    <property type="protein sequence ID" value="CUU60854.1"/>
    <property type="molecule type" value="Genomic_DNA"/>
</dbReference>
<keyword evidence="1" id="KW-0472">Membrane</keyword>
<keyword evidence="3" id="KW-1185">Reference proteome</keyword>
<evidence type="ECO:0000313" key="2">
    <source>
        <dbReference type="EMBL" id="CUU60854.1"/>
    </source>
</evidence>
<reference evidence="3" key="1">
    <citation type="submission" date="2015-11" db="EMBL/GenBank/DDBJ databases">
        <authorList>
            <person name="Varghese N."/>
        </authorList>
    </citation>
    <scope>NUCLEOTIDE SEQUENCE [LARGE SCALE GENOMIC DNA]</scope>
    <source>
        <strain evidence="3">DSM 45899</strain>
    </source>
</reference>
<dbReference type="AlphaFoldDB" id="A0A0S4R1R2"/>
<keyword evidence="1" id="KW-1133">Transmembrane helix</keyword>
<sequence length="86" mass="8422">MHTARHPQKPRGYDAMPLDTARGSLLVRVLVVTLASALGALVGLVAGLLDWIDGADPAGAVLTGGGAGAGALALALALASVLARGL</sequence>
<organism evidence="2 3">
    <name type="scientific">Parafrankia irregularis</name>
    <dbReference type="NCBI Taxonomy" id="795642"/>
    <lineage>
        <taxon>Bacteria</taxon>
        <taxon>Bacillati</taxon>
        <taxon>Actinomycetota</taxon>
        <taxon>Actinomycetes</taxon>
        <taxon>Frankiales</taxon>
        <taxon>Frankiaceae</taxon>
        <taxon>Parafrankia</taxon>
    </lineage>
</organism>
<evidence type="ECO:0000256" key="1">
    <source>
        <dbReference type="SAM" id="Phobius"/>
    </source>
</evidence>
<protein>
    <submittedName>
        <fullName evidence="2">Uncharacterized protein</fullName>
    </submittedName>
</protein>
<dbReference type="Proteomes" id="UP000198802">
    <property type="component" value="Unassembled WGS sequence"/>
</dbReference>
<proteinExistence type="predicted"/>
<gene>
    <name evidence="2" type="ORF">Ga0074812_14854</name>
</gene>
<evidence type="ECO:0000313" key="3">
    <source>
        <dbReference type="Proteomes" id="UP000198802"/>
    </source>
</evidence>